<name>A0AAD6UKK0_9AGAR</name>
<evidence type="ECO:0000313" key="3">
    <source>
        <dbReference type="Proteomes" id="UP001219525"/>
    </source>
</evidence>
<protein>
    <submittedName>
        <fullName evidence="2">Uncharacterized protein</fullName>
    </submittedName>
</protein>
<accession>A0AAD6UKK0</accession>
<reference evidence="2" key="1">
    <citation type="submission" date="2023-03" db="EMBL/GenBank/DDBJ databases">
        <title>Massive genome expansion in bonnet fungi (Mycena s.s.) driven by repeated elements and novel gene families across ecological guilds.</title>
        <authorList>
            <consortium name="Lawrence Berkeley National Laboratory"/>
            <person name="Harder C.B."/>
            <person name="Miyauchi S."/>
            <person name="Viragh M."/>
            <person name="Kuo A."/>
            <person name="Thoen E."/>
            <person name="Andreopoulos B."/>
            <person name="Lu D."/>
            <person name="Skrede I."/>
            <person name="Drula E."/>
            <person name="Henrissat B."/>
            <person name="Morin E."/>
            <person name="Kohler A."/>
            <person name="Barry K."/>
            <person name="LaButti K."/>
            <person name="Morin E."/>
            <person name="Salamov A."/>
            <person name="Lipzen A."/>
            <person name="Mereny Z."/>
            <person name="Hegedus B."/>
            <person name="Baldrian P."/>
            <person name="Stursova M."/>
            <person name="Weitz H."/>
            <person name="Taylor A."/>
            <person name="Grigoriev I.V."/>
            <person name="Nagy L.G."/>
            <person name="Martin F."/>
            <person name="Kauserud H."/>
        </authorList>
    </citation>
    <scope>NUCLEOTIDE SEQUENCE</scope>
    <source>
        <strain evidence="2">9144</strain>
    </source>
</reference>
<evidence type="ECO:0000313" key="2">
    <source>
        <dbReference type="EMBL" id="KAJ7189501.1"/>
    </source>
</evidence>
<organism evidence="2 3">
    <name type="scientific">Mycena pura</name>
    <dbReference type="NCBI Taxonomy" id="153505"/>
    <lineage>
        <taxon>Eukaryota</taxon>
        <taxon>Fungi</taxon>
        <taxon>Dikarya</taxon>
        <taxon>Basidiomycota</taxon>
        <taxon>Agaricomycotina</taxon>
        <taxon>Agaricomycetes</taxon>
        <taxon>Agaricomycetidae</taxon>
        <taxon>Agaricales</taxon>
        <taxon>Marasmiineae</taxon>
        <taxon>Mycenaceae</taxon>
        <taxon>Mycena</taxon>
    </lineage>
</organism>
<keyword evidence="3" id="KW-1185">Reference proteome</keyword>
<dbReference type="Proteomes" id="UP001219525">
    <property type="component" value="Unassembled WGS sequence"/>
</dbReference>
<feature type="compositionally biased region" description="Basic and acidic residues" evidence="1">
    <location>
        <begin position="418"/>
        <end position="441"/>
    </location>
</feature>
<evidence type="ECO:0000256" key="1">
    <source>
        <dbReference type="SAM" id="MobiDB-lite"/>
    </source>
</evidence>
<proteinExistence type="predicted"/>
<feature type="region of interest" description="Disordered" evidence="1">
    <location>
        <begin position="409"/>
        <end position="441"/>
    </location>
</feature>
<dbReference type="AlphaFoldDB" id="A0AAD6UKK0"/>
<comment type="caution">
    <text evidence="2">The sequence shown here is derived from an EMBL/GenBank/DDBJ whole genome shotgun (WGS) entry which is preliminary data.</text>
</comment>
<sequence length="441" mass="48479">MDQKRTRNVKGASRSEDLLGHQESHFICCANLQTLLEVLEQVLMLSAQYGSLMTGGGVPQFPLPLGSGFRDEACETTIKTYDFAVAVLRLVTLSSMQLLTVVNGATFICCLDLHIAEGLPAEIVLGADWNTLRIAVDSDPCDTSVSLGAEILPDAIPPSPTLSVSQSADAAVLSSEAVASVGLSILYDNFFAFNKSRSRTSIFDANLRKIHHLMALHGLRNSPENIVECRRILISHLLTGACAEFNIHGPNGPHSACRKVCEDVYYANDITVFLLGKLVSAKSKDLSTDRLELVASCFHIYTADRDSRRRQHLQEKRRVKLTILEAGPLSATDVSDAFNTLATKTISSLISLCSLHGVDLPPKRTKDSLRDCLFMHGCCKNANYDGGRNKDDGLAKLRRILKAHIHTLRKGKGSKPASYEEKIRERLDHEEKLEKVREEAP</sequence>
<dbReference type="EMBL" id="JARJCW010000175">
    <property type="protein sequence ID" value="KAJ7189501.1"/>
    <property type="molecule type" value="Genomic_DNA"/>
</dbReference>
<gene>
    <name evidence="2" type="ORF">GGX14DRAFT_408769</name>
</gene>